<reference evidence="2 3" key="1">
    <citation type="journal article" date="2018" name="Genet. Mol. Biol.">
        <title>The genome sequence of Dyella jiangningensis FCAV SCS01 from a lignocellulose-decomposing microbial consortium metagenome reveals potential for biotechnological applications.</title>
        <authorList>
            <person name="Desiderato J.G."/>
            <person name="Alvarenga D.O."/>
            <person name="Constancio M.T.L."/>
            <person name="Alves L.M.C."/>
            <person name="Varani A.M."/>
        </authorList>
    </citation>
    <scope>NUCLEOTIDE SEQUENCE [LARGE SCALE GENOMIC DNA]</scope>
    <source>
        <strain evidence="2 3">FCAV SCS01</strain>
    </source>
</reference>
<proteinExistence type="predicted"/>
<dbReference type="AlphaFoldDB" id="A0A328P7W3"/>
<keyword evidence="1" id="KW-0812">Transmembrane</keyword>
<evidence type="ECO:0000313" key="2">
    <source>
        <dbReference type="EMBL" id="RAO76394.1"/>
    </source>
</evidence>
<evidence type="ECO:0000313" key="3">
    <source>
        <dbReference type="Proteomes" id="UP000248926"/>
    </source>
</evidence>
<feature type="transmembrane region" description="Helical" evidence="1">
    <location>
        <begin position="27"/>
        <end position="47"/>
    </location>
</feature>
<feature type="transmembrane region" description="Helical" evidence="1">
    <location>
        <begin position="59"/>
        <end position="78"/>
    </location>
</feature>
<protein>
    <recommendedName>
        <fullName evidence="4">DUF3592 domain-containing protein</fullName>
    </recommendedName>
</protein>
<evidence type="ECO:0008006" key="4">
    <source>
        <dbReference type="Google" id="ProtNLM"/>
    </source>
</evidence>
<feature type="transmembrane region" description="Helical" evidence="1">
    <location>
        <begin position="305"/>
        <end position="326"/>
    </location>
</feature>
<sequence>MQGVLDKGWHKDIRYPVVYRVTTTQKIACGFLGLLFGAMGIGLFYLAQNGRSGDASGALLGFVAIGFLAIPVCALFYAMNARVTLEARAIEVRGAFGTRRLETRDIAGRRLVTGRNVVYPLIVVKEGRPLRLVRSTFGLDDRFNAWFNALPDLDEQERASTLALVEQDVTLGGNAQERLAKLAKAKQAAKVLNVLPLVLLAWGYLYPRPYGAMVACAALMPWVAIGLSWAKPNLFQLDGKQSDVRPNLASLLIMPPLVLGMRALFDVHVIDLQPLLLGGLALGLPLCLAVIMAPKAATSATKKPWVLPLVMLPFMAAYGVGLLALGDTIWDDAPVQVFRTSITGKHVSHGKSTTYEVYLAPWGDTRGEDSIRVSRAYFDAVRQGDPACVRLHPGRFGLRWTQLGSCSP</sequence>
<feature type="transmembrane region" description="Helical" evidence="1">
    <location>
        <begin position="212"/>
        <end position="230"/>
    </location>
</feature>
<keyword evidence="3" id="KW-1185">Reference proteome</keyword>
<feature type="transmembrane region" description="Helical" evidence="1">
    <location>
        <begin position="188"/>
        <end position="206"/>
    </location>
</feature>
<accession>A0A328P7W3</accession>
<gene>
    <name evidence="2" type="ORF">CA260_00155</name>
</gene>
<keyword evidence="1" id="KW-0472">Membrane</keyword>
<evidence type="ECO:0000256" key="1">
    <source>
        <dbReference type="SAM" id="Phobius"/>
    </source>
</evidence>
<feature type="transmembrane region" description="Helical" evidence="1">
    <location>
        <begin position="275"/>
        <end position="293"/>
    </location>
</feature>
<name>A0A328P7W3_9GAMM</name>
<dbReference type="Proteomes" id="UP000248926">
    <property type="component" value="Unassembled WGS sequence"/>
</dbReference>
<organism evidence="2 3">
    <name type="scientific">Dyella jiangningensis</name>
    <dbReference type="NCBI Taxonomy" id="1379159"/>
    <lineage>
        <taxon>Bacteria</taxon>
        <taxon>Pseudomonadati</taxon>
        <taxon>Pseudomonadota</taxon>
        <taxon>Gammaproteobacteria</taxon>
        <taxon>Lysobacterales</taxon>
        <taxon>Rhodanobacteraceae</taxon>
        <taxon>Dyella</taxon>
    </lineage>
</organism>
<dbReference type="EMBL" id="NFZS01000001">
    <property type="protein sequence ID" value="RAO76394.1"/>
    <property type="molecule type" value="Genomic_DNA"/>
</dbReference>
<comment type="caution">
    <text evidence="2">The sequence shown here is derived from an EMBL/GenBank/DDBJ whole genome shotgun (WGS) entry which is preliminary data.</text>
</comment>
<keyword evidence="1" id="KW-1133">Transmembrane helix</keyword>
<feature type="transmembrane region" description="Helical" evidence="1">
    <location>
        <begin position="251"/>
        <end position="269"/>
    </location>
</feature>